<feature type="transmembrane region" description="Helical" evidence="7">
    <location>
        <begin position="186"/>
        <end position="209"/>
    </location>
</feature>
<gene>
    <name evidence="9" type="ORF">AAL_01475</name>
</gene>
<protein>
    <recommendedName>
        <fullName evidence="8">Rhodopsin domain-containing protein</fullName>
    </recommendedName>
</protein>
<reference evidence="9 10" key="1">
    <citation type="journal article" date="2016" name="Genome Biol. Evol.">
        <title>Divergent and convergent evolution of fungal pathogenicity.</title>
        <authorList>
            <person name="Shang Y."/>
            <person name="Xiao G."/>
            <person name="Zheng P."/>
            <person name="Cen K."/>
            <person name="Zhan S."/>
            <person name="Wang C."/>
        </authorList>
    </citation>
    <scope>NUCLEOTIDE SEQUENCE [LARGE SCALE GENOMIC DNA]</scope>
    <source>
        <strain evidence="9 10">RCEF 2490</strain>
    </source>
</reference>
<dbReference type="STRING" id="1081109.A0A166U785"/>
<evidence type="ECO:0000256" key="3">
    <source>
        <dbReference type="ARBA" id="ARBA00022989"/>
    </source>
</evidence>
<feature type="transmembrane region" description="Helical" evidence="7">
    <location>
        <begin position="107"/>
        <end position="124"/>
    </location>
</feature>
<evidence type="ECO:0000313" key="9">
    <source>
        <dbReference type="EMBL" id="OAA32143.1"/>
    </source>
</evidence>
<feature type="compositionally biased region" description="Polar residues" evidence="6">
    <location>
        <begin position="479"/>
        <end position="489"/>
    </location>
</feature>
<evidence type="ECO:0000256" key="2">
    <source>
        <dbReference type="ARBA" id="ARBA00022692"/>
    </source>
</evidence>
<evidence type="ECO:0000256" key="4">
    <source>
        <dbReference type="ARBA" id="ARBA00023136"/>
    </source>
</evidence>
<dbReference type="InterPro" id="IPR052337">
    <property type="entry name" value="SAT4-like"/>
</dbReference>
<feature type="region of interest" description="Disordered" evidence="6">
    <location>
        <begin position="287"/>
        <end position="310"/>
    </location>
</feature>
<evidence type="ECO:0000259" key="8">
    <source>
        <dbReference type="Pfam" id="PF20684"/>
    </source>
</evidence>
<dbReference type="InterPro" id="IPR049326">
    <property type="entry name" value="Rhodopsin_dom_fungi"/>
</dbReference>
<dbReference type="Pfam" id="PF20684">
    <property type="entry name" value="Fung_rhodopsin"/>
    <property type="match status" value="1"/>
</dbReference>
<feature type="transmembrane region" description="Helical" evidence="7">
    <location>
        <begin position="54"/>
        <end position="73"/>
    </location>
</feature>
<evidence type="ECO:0000256" key="6">
    <source>
        <dbReference type="SAM" id="MobiDB-lite"/>
    </source>
</evidence>
<keyword evidence="4 7" id="KW-0472">Membrane</keyword>
<dbReference type="PANTHER" id="PTHR33048:SF19">
    <property type="entry name" value="MEMBRANE PROTEIN PTH11-LIKE, PUTATIVE (AFU_ORTHOLOGUE AFUA_1G14080)-RELATED"/>
    <property type="match status" value="1"/>
</dbReference>
<name>A0A166U785_9HYPO</name>
<dbReference type="EMBL" id="AZGY01000002">
    <property type="protein sequence ID" value="OAA32143.1"/>
    <property type="molecule type" value="Genomic_DNA"/>
</dbReference>
<feature type="domain" description="Rhodopsin" evidence="8">
    <location>
        <begin position="36"/>
        <end position="246"/>
    </location>
</feature>
<evidence type="ECO:0000256" key="7">
    <source>
        <dbReference type="SAM" id="Phobius"/>
    </source>
</evidence>
<dbReference type="GO" id="GO:0016020">
    <property type="term" value="C:membrane"/>
    <property type="evidence" value="ECO:0007669"/>
    <property type="project" value="UniProtKB-SubCell"/>
</dbReference>
<feature type="compositionally biased region" description="Low complexity" evidence="6">
    <location>
        <begin position="403"/>
        <end position="418"/>
    </location>
</feature>
<comment type="subcellular location">
    <subcellularLocation>
        <location evidence="1">Membrane</location>
        <topology evidence="1">Multi-pass membrane protein</topology>
    </subcellularLocation>
</comment>
<proteinExistence type="inferred from homology"/>
<feature type="compositionally biased region" description="Basic and acidic residues" evidence="6">
    <location>
        <begin position="364"/>
        <end position="386"/>
    </location>
</feature>
<accession>A0A166U785</accession>
<comment type="caution">
    <text evidence="9">The sequence shown here is derived from an EMBL/GenBank/DDBJ whole genome shotgun (WGS) entry which is preliminary data.</text>
</comment>
<comment type="similarity">
    <text evidence="5">Belongs to the SAT4 family.</text>
</comment>
<feature type="transmembrane region" description="Helical" evidence="7">
    <location>
        <begin position="20"/>
        <end position="42"/>
    </location>
</feature>
<feature type="compositionally biased region" description="Low complexity" evidence="6">
    <location>
        <begin position="450"/>
        <end position="461"/>
    </location>
</feature>
<feature type="transmembrane region" description="Helical" evidence="7">
    <location>
        <begin position="255"/>
        <end position="276"/>
    </location>
</feature>
<dbReference type="PANTHER" id="PTHR33048">
    <property type="entry name" value="PTH11-LIKE INTEGRAL MEMBRANE PROTEIN (AFU_ORTHOLOGUE AFUA_5G11245)"/>
    <property type="match status" value="1"/>
</dbReference>
<organism evidence="9 10">
    <name type="scientific">Moelleriella libera RCEF 2490</name>
    <dbReference type="NCBI Taxonomy" id="1081109"/>
    <lineage>
        <taxon>Eukaryota</taxon>
        <taxon>Fungi</taxon>
        <taxon>Dikarya</taxon>
        <taxon>Ascomycota</taxon>
        <taxon>Pezizomycotina</taxon>
        <taxon>Sordariomycetes</taxon>
        <taxon>Hypocreomycetidae</taxon>
        <taxon>Hypocreales</taxon>
        <taxon>Clavicipitaceae</taxon>
        <taxon>Moelleriella</taxon>
    </lineage>
</organism>
<dbReference type="AlphaFoldDB" id="A0A166U785"/>
<sequence>MSLYSEPPELRPFRTDKPTLLVCWWATSFCTLMILLRVSGRFIRTERLFIEDKVAALAIIPLVLRMVCVHYILTFGTNNADFTGAVLSAEELRHKSIASGLVLLSRFLYAATLWTLKFCILEFLKRLTDLTWQRSHHTALKMIRWTLVVTFVGVSISDLAECHPFSHYWQVLPDPGGRCRQAYAQLVTMASCNILTDLLLVIFPIPIILTSKMTARRKIQLLLLFSLSLSVVAVTIFRVPRIIQEHGSQQYRSLLASVELLFATAAANALVLGSFVRDRGVKKQKFRRPSAAESFDRSSNTRRPTLHHHWGSDEDLVRGVGLGVDTDLRSQLDSPDVEHFASSPRATIGLNPDFNWQNSKRRSQQTEHSDDSSLARDPLSKPDPKGSKKGISFLDVGGSLDESVAGSSSSYRRGSHNSCTMEPNSPTYAAAPPPAVPARTSGVRRGSTALLQDLGGLLGPLNTKASRTRPRGGTELQPIPQSREVQATKSHIKTSPELRDPGGLLK</sequence>
<dbReference type="Proteomes" id="UP000078544">
    <property type="component" value="Unassembled WGS sequence"/>
</dbReference>
<evidence type="ECO:0000256" key="5">
    <source>
        <dbReference type="ARBA" id="ARBA00038359"/>
    </source>
</evidence>
<evidence type="ECO:0000313" key="10">
    <source>
        <dbReference type="Proteomes" id="UP000078544"/>
    </source>
</evidence>
<feature type="transmembrane region" description="Helical" evidence="7">
    <location>
        <begin position="221"/>
        <end position="243"/>
    </location>
</feature>
<feature type="transmembrane region" description="Helical" evidence="7">
    <location>
        <begin position="145"/>
        <end position="166"/>
    </location>
</feature>
<feature type="region of interest" description="Disordered" evidence="6">
    <location>
        <begin position="334"/>
        <end position="506"/>
    </location>
</feature>
<dbReference type="OrthoDB" id="5398233at2759"/>
<keyword evidence="10" id="KW-1185">Reference proteome</keyword>
<keyword evidence="3 7" id="KW-1133">Transmembrane helix</keyword>
<keyword evidence="2 7" id="KW-0812">Transmembrane</keyword>
<evidence type="ECO:0000256" key="1">
    <source>
        <dbReference type="ARBA" id="ARBA00004141"/>
    </source>
</evidence>